<feature type="compositionally biased region" description="Basic and acidic residues" evidence="1">
    <location>
        <begin position="8"/>
        <end position="35"/>
    </location>
</feature>
<feature type="compositionally biased region" description="Acidic residues" evidence="1">
    <location>
        <begin position="36"/>
        <end position="71"/>
    </location>
</feature>
<evidence type="ECO:0000313" key="2">
    <source>
        <dbReference type="EMBL" id="HIZ22932.1"/>
    </source>
</evidence>
<comment type="caution">
    <text evidence="2">The sequence shown here is derived from an EMBL/GenBank/DDBJ whole genome shotgun (WGS) entry which is preliminary data.</text>
</comment>
<dbReference type="Proteomes" id="UP000824041">
    <property type="component" value="Unassembled WGS sequence"/>
</dbReference>
<dbReference type="AlphaFoldDB" id="A0A9D2DTI2"/>
<feature type="region of interest" description="Disordered" evidence="1">
    <location>
        <begin position="1"/>
        <end position="92"/>
    </location>
</feature>
<evidence type="ECO:0000256" key="1">
    <source>
        <dbReference type="SAM" id="MobiDB-lite"/>
    </source>
</evidence>
<organism evidence="2 3">
    <name type="scientific">Candidatus Blautia faecigallinarum</name>
    <dbReference type="NCBI Taxonomy" id="2838488"/>
    <lineage>
        <taxon>Bacteria</taxon>
        <taxon>Bacillati</taxon>
        <taxon>Bacillota</taxon>
        <taxon>Clostridia</taxon>
        <taxon>Lachnospirales</taxon>
        <taxon>Lachnospiraceae</taxon>
        <taxon>Blautia</taxon>
    </lineage>
</organism>
<dbReference type="InterPro" id="IPR010897">
    <property type="entry name" value="Spore_II_P"/>
</dbReference>
<name>A0A9D2DTI2_9FIRM</name>
<proteinExistence type="predicted"/>
<sequence length="358" mass="40326">MAVNAEYLGEKIRRENQAGQKEDKLSKESEARESEAPEQETQEQEAPEQETQEQEAPEQEASEQEAPEQEASEQVAQEQETPQEELSPVRAAAAAIRPHPRVDLSAEMLADYDYLLGQFFIVDPGTATNESQLNAARFLGEDLSIKKAKDPQILIYHSHSQETFIDSREGKEEDTIVGVGDYLTKLLREDYGYEVIHVRETFDIVNGVIDRSAAYDYSRAYVEQVLAEHPSIQVVIDLHRDGVPEDRHLVTKINGKDTAQIMFFNGLSYTAEGGAVSYLPNPYIQDNLAFSFQMEYQAAMYYPELSRGIYLASLRYNLHLRPRAVLLEAGAQTNTVQEVKNAMEPFADILSRVLSGET</sequence>
<reference evidence="2" key="2">
    <citation type="submission" date="2021-04" db="EMBL/GenBank/DDBJ databases">
        <authorList>
            <person name="Gilroy R."/>
        </authorList>
    </citation>
    <scope>NUCLEOTIDE SEQUENCE</scope>
    <source>
        <strain evidence="2">14324</strain>
    </source>
</reference>
<protein>
    <submittedName>
        <fullName evidence="2">Stage II sporulation protein P</fullName>
    </submittedName>
</protein>
<dbReference type="EMBL" id="DXBU01000126">
    <property type="protein sequence ID" value="HIZ22932.1"/>
    <property type="molecule type" value="Genomic_DNA"/>
</dbReference>
<accession>A0A9D2DTI2</accession>
<dbReference type="NCBIfam" id="TIGR02867">
    <property type="entry name" value="spore_II_P"/>
    <property type="match status" value="1"/>
</dbReference>
<evidence type="ECO:0000313" key="3">
    <source>
        <dbReference type="Proteomes" id="UP000824041"/>
    </source>
</evidence>
<reference evidence="2" key="1">
    <citation type="journal article" date="2021" name="PeerJ">
        <title>Extensive microbial diversity within the chicken gut microbiome revealed by metagenomics and culture.</title>
        <authorList>
            <person name="Gilroy R."/>
            <person name="Ravi A."/>
            <person name="Getino M."/>
            <person name="Pursley I."/>
            <person name="Horton D.L."/>
            <person name="Alikhan N.F."/>
            <person name="Baker D."/>
            <person name="Gharbi K."/>
            <person name="Hall N."/>
            <person name="Watson M."/>
            <person name="Adriaenssens E.M."/>
            <person name="Foster-Nyarko E."/>
            <person name="Jarju S."/>
            <person name="Secka A."/>
            <person name="Antonio M."/>
            <person name="Oren A."/>
            <person name="Chaudhuri R.R."/>
            <person name="La Ragione R."/>
            <person name="Hildebrand F."/>
            <person name="Pallen M.J."/>
        </authorList>
    </citation>
    <scope>NUCLEOTIDE SEQUENCE</scope>
    <source>
        <strain evidence="2">14324</strain>
    </source>
</reference>
<dbReference type="Pfam" id="PF07454">
    <property type="entry name" value="SpoIIP"/>
    <property type="match status" value="1"/>
</dbReference>
<gene>
    <name evidence="2" type="ORF">IAA21_09085</name>
</gene>